<reference evidence="1 2" key="1">
    <citation type="journal article" date="2017" name="Int. J. Syst. Evol. Microbiol.">
        <title>Mucilaginibacterpsychrotolerans sp. nov., isolated from peatlands.</title>
        <authorList>
            <person name="Deng Y."/>
            <person name="Shen L."/>
            <person name="Xu B."/>
            <person name="Liu Y."/>
            <person name="Gu Z."/>
            <person name="Liu H."/>
            <person name="Zhou Y."/>
        </authorList>
    </citation>
    <scope>NUCLEOTIDE SEQUENCE [LARGE SCALE GENOMIC DNA]</scope>
    <source>
        <strain evidence="1 2">NH7-4</strain>
    </source>
</reference>
<dbReference type="Pfam" id="PF06067">
    <property type="entry name" value="DUF932"/>
    <property type="match status" value="1"/>
</dbReference>
<dbReference type="OrthoDB" id="576140at2"/>
<dbReference type="EMBL" id="SOZE01000009">
    <property type="protein sequence ID" value="TFF37728.1"/>
    <property type="molecule type" value="Genomic_DNA"/>
</dbReference>
<evidence type="ECO:0000313" key="1">
    <source>
        <dbReference type="EMBL" id="TFF37728.1"/>
    </source>
</evidence>
<comment type="caution">
    <text evidence="1">The sequence shown here is derived from an EMBL/GenBank/DDBJ whole genome shotgun (WGS) entry which is preliminary data.</text>
</comment>
<sequence>MAHNLNFNEATHSYSFFSVKERAWHGLGKIVDQYPTSAQAIQFAGLDYHVEKRPLFTYDTENHTGDPDTDILIPEIEVPNYFATIRTDTEQVLGVVGKDYEVVQNVNAFEFFDAIVGGGEGILYETAGALGKGERIFITAKLPGYIRVGKDDFIEKYLFLTTSHDGFGSITAAFTPVRIVCNNTLNAAMRNHSVGIKIRHTASANDRLKQAHTLMGISNRMADEMQEIFNHWSTVRITDKEVKKLIQVAMVPNKEVLNNLMAGKTDELSTTYTNMVDKVYEYAMSSPTQQMETTAGTLFGAYNSVTGYFQNVRNYRDGEAKFKSITEGTAKQRAQTAFDLCLDFSKHLNDNFLQFN</sequence>
<dbReference type="NCBIfam" id="TIGR03299">
    <property type="entry name" value="LGT_TIGR03299"/>
    <property type="match status" value="1"/>
</dbReference>
<proteinExistence type="predicted"/>
<gene>
    <name evidence="1" type="ORF">E2R66_11205</name>
</gene>
<dbReference type="InterPro" id="IPR026325">
    <property type="entry name" value="DUF932"/>
</dbReference>
<protein>
    <submittedName>
        <fullName evidence="1">DUF945 domain-containing protein</fullName>
    </submittedName>
</protein>
<keyword evidence="2" id="KW-1185">Reference proteome</keyword>
<evidence type="ECO:0000313" key="2">
    <source>
        <dbReference type="Proteomes" id="UP000297540"/>
    </source>
</evidence>
<name>A0A4Y8SFP0_9SPHI</name>
<dbReference type="AlphaFoldDB" id="A0A4Y8SFP0"/>
<dbReference type="InterPro" id="IPR017686">
    <property type="entry name" value="Phg/plasmid-like_prot"/>
</dbReference>
<accession>A0A4Y8SFP0</accession>
<organism evidence="1 2">
    <name type="scientific">Mucilaginibacter psychrotolerans</name>
    <dbReference type="NCBI Taxonomy" id="1524096"/>
    <lineage>
        <taxon>Bacteria</taxon>
        <taxon>Pseudomonadati</taxon>
        <taxon>Bacteroidota</taxon>
        <taxon>Sphingobacteriia</taxon>
        <taxon>Sphingobacteriales</taxon>
        <taxon>Sphingobacteriaceae</taxon>
        <taxon>Mucilaginibacter</taxon>
    </lineage>
</organism>
<dbReference type="Proteomes" id="UP000297540">
    <property type="component" value="Unassembled WGS sequence"/>
</dbReference>
<dbReference type="RefSeq" id="WP_133230632.1">
    <property type="nucleotide sequence ID" value="NZ_SOZE01000009.1"/>
</dbReference>